<dbReference type="EMBL" id="JBHFFA010000008">
    <property type="protein sequence ID" value="KAL2608967.1"/>
    <property type="molecule type" value="Genomic_DNA"/>
</dbReference>
<accession>A0ABD1XJ50</accession>
<comment type="caution">
    <text evidence="1">The sequence shown here is derived from an EMBL/GenBank/DDBJ whole genome shotgun (WGS) entry which is preliminary data.</text>
</comment>
<protein>
    <submittedName>
        <fullName evidence="1">Uncharacterized protein</fullName>
    </submittedName>
</protein>
<gene>
    <name evidence="1" type="ORF">R1flu_027540</name>
</gene>
<organism evidence="1 2">
    <name type="scientific">Riccia fluitans</name>
    <dbReference type="NCBI Taxonomy" id="41844"/>
    <lineage>
        <taxon>Eukaryota</taxon>
        <taxon>Viridiplantae</taxon>
        <taxon>Streptophyta</taxon>
        <taxon>Embryophyta</taxon>
        <taxon>Marchantiophyta</taxon>
        <taxon>Marchantiopsida</taxon>
        <taxon>Marchantiidae</taxon>
        <taxon>Marchantiales</taxon>
        <taxon>Ricciaceae</taxon>
        <taxon>Riccia</taxon>
    </lineage>
</organism>
<sequence length="77" mass="8394">MPIVESNDLELLQVGFLLQTTSAVFAKFIAKPGSKTSLHFDFPIDPFLCGIVSLLPNFEDPSDTAASTFSKQGIKNF</sequence>
<keyword evidence="2" id="KW-1185">Reference proteome</keyword>
<proteinExistence type="predicted"/>
<reference evidence="1 2" key="1">
    <citation type="submission" date="2024-09" db="EMBL/GenBank/DDBJ databases">
        <title>Chromosome-scale assembly of Riccia fluitans.</title>
        <authorList>
            <person name="Paukszto L."/>
            <person name="Sawicki J."/>
            <person name="Karawczyk K."/>
            <person name="Piernik-Szablinska J."/>
            <person name="Szczecinska M."/>
            <person name="Mazdziarz M."/>
        </authorList>
    </citation>
    <scope>NUCLEOTIDE SEQUENCE [LARGE SCALE GENOMIC DNA]</scope>
    <source>
        <strain evidence="1">Rf_01</strain>
        <tissue evidence="1">Aerial parts of the thallus</tissue>
    </source>
</reference>
<name>A0ABD1XJ50_9MARC</name>
<evidence type="ECO:0000313" key="1">
    <source>
        <dbReference type="EMBL" id="KAL2608967.1"/>
    </source>
</evidence>
<dbReference type="Proteomes" id="UP001605036">
    <property type="component" value="Unassembled WGS sequence"/>
</dbReference>
<evidence type="ECO:0000313" key="2">
    <source>
        <dbReference type="Proteomes" id="UP001605036"/>
    </source>
</evidence>
<dbReference type="AlphaFoldDB" id="A0ABD1XJ50"/>